<dbReference type="PANTHER" id="PTHR43098">
    <property type="entry name" value="L-ORNITHINE N(5)-MONOOXYGENASE-RELATED"/>
    <property type="match status" value="1"/>
</dbReference>
<reference evidence="9" key="1">
    <citation type="submission" date="2018-05" db="EMBL/GenBank/DDBJ databases">
        <authorList>
            <person name="Lanie J.A."/>
            <person name="Ng W.-L."/>
            <person name="Kazmierczak K.M."/>
            <person name="Andrzejewski T.M."/>
            <person name="Davidsen T.M."/>
            <person name="Wayne K.J."/>
            <person name="Tettelin H."/>
            <person name="Glass J.I."/>
            <person name="Rusch D."/>
            <person name="Podicherti R."/>
            <person name="Tsui H.-C.T."/>
            <person name="Winkler M.E."/>
        </authorList>
    </citation>
    <scope>NUCLEOTIDE SEQUENCE</scope>
</reference>
<keyword evidence="8" id="KW-0472">Membrane</keyword>
<proteinExistence type="inferred from homology"/>
<dbReference type="EMBL" id="UINC01000643">
    <property type="protein sequence ID" value="SUZ58802.1"/>
    <property type="molecule type" value="Genomic_DNA"/>
</dbReference>
<evidence type="ECO:0000256" key="8">
    <source>
        <dbReference type="SAM" id="Phobius"/>
    </source>
</evidence>
<keyword evidence="4" id="KW-0274">FAD</keyword>
<evidence type="ECO:0000256" key="3">
    <source>
        <dbReference type="ARBA" id="ARBA00022630"/>
    </source>
</evidence>
<feature type="transmembrane region" description="Helical" evidence="8">
    <location>
        <begin position="15"/>
        <end position="35"/>
    </location>
</feature>
<dbReference type="GO" id="GO:0004497">
    <property type="term" value="F:monooxygenase activity"/>
    <property type="evidence" value="ECO:0007669"/>
    <property type="project" value="UniProtKB-KW"/>
</dbReference>
<dbReference type="InterPro" id="IPR050775">
    <property type="entry name" value="FAD-binding_Monooxygenases"/>
</dbReference>
<dbReference type="Pfam" id="PF13450">
    <property type="entry name" value="NAD_binding_8"/>
    <property type="match status" value="1"/>
</dbReference>
<accession>A0A381NW07</accession>
<evidence type="ECO:0000256" key="2">
    <source>
        <dbReference type="ARBA" id="ARBA00010139"/>
    </source>
</evidence>
<gene>
    <name evidence="9" type="ORF">METZ01_LOCUS11656</name>
</gene>
<dbReference type="SUPFAM" id="SSF51905">
    <property type="entry name" value="FAD/NAD(P)-binding domain"/>
    <property type="match status" value="1"/>
</dbReference>
<evidence type="ECO:0000256" key="5">
    <source>
        <dbReference type="ARBA" id="ARBA00022857"/>
    </source>
</evidence>
<feature type="non-terminal residue" evidence="9">
    <location>
        <position position="59"/>
    </location>
</feature>
<evidence type="ECO:0000256" key="1">
    <source>
        <dbReference type="ARBA" id="ARBA00001974"/>
    </source>
</evidence>
<keyword evidence="7" id="KW-0503">Monooxygenase</keyword>
<evidence type="ECO:0000256" key="7">
    <source>
        <dbReference type="ARBA" id="ARBA00023033"/>
    </source>
</evidence>
<dbReference type="PANTHER" id="PTHR43098:SF3">
    <property type="entry name" value="L-ORNITHINE N(5)-MONOOXYGENASE-RELATED"/>
    <property type="match status" value="1"/>
</dbReference>
<keyword evidence="8" id="KW-1133">Transmembrane helix</keyword>
<evidence type="ECO:0000256" key="6">
    <source>
        <dbReference type="ARBA" id="ARBA00023002"/>
    </source>
</evidence>
<organism evidence="9">
    <name type="scientific">marine metagenome</name>
    <dbReference type="NCBI Taxonomy" id="408172"/>
    <lineage>
        <taxon>unclassified sequences</taxon>
        <taxon>metagenomes</taxon>
        <taxon>ecological metagenomes</taxon>
    </lineage>
</organism>
<dbReference type="Gene3D" id="3.50.50.60">
    <property type="entry name" value="FAD/NAD(P)-binding domain"/>
    <property type="match status" value="1"/>
</dbReference>
<name>A0A381NW07_9ZZZZ</name>
<dbReference type="AlphaFoldDB" id="A0A381NW07"/>
<evidence type="ECO:0000256" key="4">
    <source>
        <dbReference type="ARBA" id="ARBA00022827"/>
    </source>
</evidence>
<keyword evidence="6" id="KW-0560">Oxidoreductase</keyword>
<comment type="similarity">
    <text evidence="2">Belongs to the FAD-binding monooxygenase family.</text>
</comment>
<keyword evidence="3" id="KW-0285">Flavoprotein</keyword>
<evidence type="ECO:0008006" key="10">
    <source>
        <dbReference type="Google" id="ProtNLM"/>
    </source>
</evidence>
<sequence>MTQPTDTSNHPLSDIGLDYDAIVIGAGISGLYQLYKLRKIGMRVRVFESGTGVGGTWYW</sequence>
<protein>
    <recommendedName>
        <fullName evidence="10">FAD dependent oxidoreductase domain-containing protein</fullName>
    </recommendedName>
</protein>
<comment type="cofactor">
    <cofactor evidence="1">
        <name>FAD</name>
        <dbReference type="ChEBI" id="CHEBI:57692"/>
    </cofactor>
</comment>
<keyword evidence="8" id="KW-0812">Transmembrane</keyword>
<keyword evidence="5" id="KW-0521">NADP</keyword>
<dbReference type="InterPro" id="IPR036188">
    <property type="entry name" value="FAD/NAD-bd_sf"/>
</dbReference>
<evidence type="ECO:0000313" key="9">
    <source>
        <dbReference type="EMBL" id="SUZ58802.1"/>
    </source>
</evidence>